<dbReference type="PROSITE" id="PS00356">
    <property type="entry name" value="HTH_LACI_1"/>
    <property type="match status" value="1"/>
</dbReference>
<feature type="domain" description="HTH lacI-type" evidence="4">
    <location>
        <begin position="18"/>
        <end position="70"/>
    </location>
</feature>
<dbReference type="SUPFAM" id="SSF53822">
    <property type="entry name" value="Periplasmic binding protein-like I"/>
    <property type="match status" value="1"/>
</dbReference>
<sequence>MIFFFNTLAQGMKKKYAIKDIAEKSGVSIGTVDRVLHNRGRVSKKTVQKVKKVLEELDYAPNPIARSLKSNKVYKICTLVPDPKKDSYWEPCKIGMIDTVREFKGFDVEISLEFFDPSKPRSFTMAGNKLLNENLDALVFVPLFDKESERLLKKLDKKGVFSATFNSPPRKQVYQHVGQDLFLSGRVAAKLINNLSPVASKIAIVHIDEAFNNALHMQEKENGFRDFFCAKVDQKDILTLTFKTEEIAQGLGDTLKTHPDLDAFFVTTSKTFEVVKALDKIEKKGKIVGYDLLPQNIECLKKGTIEFLIHQAPKLQASLSLKNIIERLMFGKDFQSQQLLPIEIVNSENVKSYI</sequence>
<organism evidence="5 6">
    <name type="scientific">Flagellimonas pacifica</name>
    <dbReference type="NCBI Taxonomy" id="1247520"/>
    <lineage>
        <taxon>Bacteria</taxon>
        <taxon>Pseudomonadati</taxon>
        <taxon>Bacteroidota</taxon>
        <taxon>Flavobacteriia</taxon>
        <taxon>Flavobacteriales</taxon>
        <taxon>Flavobacteriaceae</taxon>
        <taxon>Flagellimonas</taxon>
    </lineage>
</organism>
<gene>
    <name evidence="5" type="ORF">SAMN06265377_1318</name>
</gene>
<dbReference type="EMBL" id="OBEH01000002">
    <property type="protein sequence ID" value="SNY99508.1"/>
    <property type="molecule type" value="Genomic_DNA"/>
</dbReference>
<evidence type="ECO:0000313" key="5">
    <source>
        <dbReference type="EMBL" id="SNY99508.1"/>
    </source>
</evidence>
<evidence type="ECO:0000313" key="6">
    <source>
        <dbReference type="Proteomes" id="UP000219048"/>
    </source>
</evidence>
<dbReference type="Gene3D" id="3.40.50.2300">
    <property type="match status" value="2"/>
</dbReference>
<dbReference type="GO" id="GO:0000976">
    <property type="term" value="F:transcription cis-regulatory region binding"/>
    <property type="evidence" value="ECO:0007669"/>
    <property type="project" value="TreeGrafter"/>
</dbReference>
<evidence type="ECO:0000256" key="2">
    <source>
        <dbReference type="ARBA" id="ARBA00023125"/>
    </source>
</evidence>
<dbReference type="PANTHER" id="PTHR30146">
    <property type="entry name" value="LACI-RELATED TRANSCRIPTIONAL REPRESSOR"/>
    <property type="match status" value="1"/>
</dbReference>
<keyword evidence="2" id="KW-0238">DNA-binding</keyword>
<reference evidence="6" key="1">
    <citation type="submission" date="2017-09" db="EMBL/GenBank/DDBJ databases">
        <authorList>
            <person name="Varghese N."/>
            <person name="Submissions S."/>
        </authorList>
    </citation>
    <scope>NUCLEOTIDE SEQUENCE [LARGE SCALE GENOMIC DNA]</scope>
    <source>
        <strain evidence="6">DSM 25885</strain>
    </source>
</reference>
<dbReference type="AlphaFoldDB" id="A0A285MQT7"/>
<dbReference type="PANTHER" id="PTHR30146:SF144">
    <property type="entry name" value="LACI-FAMILY TRANSCRIPTION REGULATOR"/>
    <property type="match status" value="1"/>
</dbReference>
<dbReference type="PROSITE" id="PS50932">
    <property type="entry name" value="HTH_LACI_2"/>
    <property type="match status" value="1"/>
</dbReference>
<dbReference type="Pfam" id="PF00356">
    <property type="entry name" value="LacI"/>
    <property type="match status" value="1"/>
</dbReference>
<evidence type="ECO:0000256" key="3">
    <source>
        <dbReference type="ARBA" id="ARBA00023163"/>
    </source>
</evidence>
<dbReference type="Proteomes" id="UP000219048">
    <property type="component" value="Unassembled WGS sequence"/>
</dbReference>
<name>A0A285MQT7_9FLAO</name>
<dbReference type="InterPro" id="IPR025997">
    <property type="entry name" value="SBP_2_dom"/>
</dbReference>
<keyword evidence="3" id="KW-0804">Transcription</keyword>
<dbReference type="Gene3D" id="1.10.260.40">
    <property type="entry name" value="lambda repressor-like DNA-binding domains"/>
    <property type="match status" value="1"/>
</dbReference>
<protein>
    <submittedName>
        <fullName evidence="5">Transcriptional regulator, LacI family</fullName>
    </submittedName>
</protein>
<dbReference type="SUPFAM" id="SSF47413">
    <property type="entry name" value="lambda repressor-like DNA-binding domains"/>
    <property type="match status" value="1"/>
</dbReference>
<evidence type="ECO:0000256" key="1">
    <source>
        <dbReference type="ARBA" id="ARBA00023015"/>
    </source>
</evidence>
<dbReference type="Pfam" id="PF13407">
    <property type="entry name" value="Peripla_BP_4"/>
    <property type="match status" value="1"/>
</dbReference>
<keyword evidence="6" id="KW-1185">Reference proteome</keyword>
<dbReference type="InterPro" id="IPR000843">
    <property type="entry name" value="HTH_LacI"/>
</dbReference>
<dbReference type="GO" id="GO:0003700">
    <property type="term" value="F:DNA-binding transcription factor activity"/>
    <property type="evidence" value="ECO:0007669"/>
    <property type="project" value="TreeGrafter"/>
</dbReference>
<dbReference type="CDD" id="cd01392">
    <property type="entry name" value="HTH_LacI"/>
    <property type="match status" value="1"/>
</dbReference>
<dbReference type="SMART" id="SM00354">
    <property type="entry name" value="HTH_LACI"/>
    <property type="match status" value="1"/>
</dbReference>
<keyword evidence="1" id="KW-0805">Transcription regulation</keyword>
<evidence type="ECO:0000259" key="4">
    <source>
        <dbReference type="PROSITE" id="PS50932"/>
    </source>
</evidence>
<accession>A0A285MQT7</accession>
<proteinExistence type="predicted"/>
<dbReference type="InterPro" id="IPR028082">
    <property type="entry name" value="Peripla_BP_I"/>
</dbReference>
<dbReference type="InterPro" id="IPR010982">
    <property type="entry name" value="Lambda_DNA-bd_dom_sf"/>
</dbReference>